<dbReference type="HOGENOM" id="CLU_3268595_0_0_9"/>
<proteinExistence type="predicted"/>
<organism evidence="1 2">
    <name type="scientific">Coprococcus comes ATCC 27758</name>
    <dbReference type="NCBI Taxonomy" id="470146"/>
    <lineage>
        <taxon>Bacteria</taxon>
        <taxon>Bacillati</taxon>
        <taxon>Bacillota</taxon>
        <taxon>Clostridia</taxon>
        <taxon>Lachnospirales</taxon>
        <taxon>Lachnospiraceae</taxon>
        <taxon>Coprococcus</taxon>
    </lineage>
</organism>
<dbReference type="InterPro" id="IPR036890">
    <property type="entry name" value="HATPase_C_sf"/>
</dbReference>
<dbReference type="AlphaFoldDB" id="C0BAB4"/>
<gene>
    <name evidence="1" type="ORF">COPCOM_02015</name>
</gene>
<evidence type="ECO:0000313" key="1">
    <source>
        <dbReference type="EMBL" id="EEG89038.1"/>
    </source>
</evidence>
<comment type="caution">
    <text evidence="1">The sequence shown here is derived from an EMBL/GenBank/DDBJ whole genome shotgun (WGS) entry which is preliminary data.</text>
</comment>
<name>C0BAB4_9FIRM</name>
<sequence>MAICKAVVNAHGGNICAENRKEGGARFMFWLEARQVSTDGR</sequence>
<evidence type="ECO:0000313" key="2">
    <source>
        <dbReference type="Proteomes" id="UP000003793"/>
    </source>
</evidence>
<dbReference type="SUPFAM" id="SSF55874">
    <property type="entry name" value="ATPase domain of HSP90 chaperone/DNA topoisomerase II/histidine kinase"/>
    <property type="match status" value="1"/>
</dbReference>
<reference evidence="1 2" key="2">
    <citation type="submission" date="2009-03" db="EMBL/GenBank/DDBJ databases">
        <title>Draft genome sequence of Coprococcus comes (ATCC 27758).</title>
        <authorList>
            <person name="Sudarsanam P."/>
            <person name="Ley R."/>
            <person name="Guruge J."/>
            <person name="Turnbaugh P.J."/>
            <person name="Mahowald M."/>
            <person name="Liep D."/>
            <person name="Gordon J."/>
        </authorList>
    </citation>
    <scope>NUCLEOTIDE SEQUENCE [LARGE SCALE GENOMIC DNA]</scope>
    <source>
        <strain evidence="1 2">ATCC 27758</strain>
    </source>
</reference>
<dbReference type="EMBL" id="ABVR01000041">
    <property type="protein sequence ID" value="EEG89038.1"/>
    <property type="molecule type" value="Genomic_DNA"/>
</dbReference>
<evidence type="ECO:0008006" key="3">
    <source>
        <dbReference type="Google" id="ProtNLM"/>
    </source>
</evidence>
<protein>
    <recommendedName>
        <fullName evidence="3">Histidine kinase/HSP90-like ATPase domain-containing protein</fullName>
    </recommendedName>
</protein>
<dbReference type="Gene3D" id="3.30.565.10">
    <property type="entry name" value="Histidine kinase-like ATPase, C-terminal domain"/>
    <property type="match status" value="1"/>
</dbReference>
<reference evidence="1 2" key="1">
    <citation type="submission" date="2009-02" db="EMBL/GenBank/DDBJ databases">
        <authorList>
            <person name="Fulton L."/>
            <person name="Clifton S."/>
            <person name="Fulton B."/>
            <person name="Xu J."/>
            <person name="Minx P."/>
            <person name="Pepin K.H."/>
            <person name="Johnson M."/>
            <person name="Bhonagiri V."/>
            <person name="Nash W.E."/>
            <person name="Mardis E.R."/>
            <person name="Wilson R.K."/>
        </authorList>
    </citation>
    <scope>NUCLEOTIDE SEQUENCE [LARGE SCALE GENOMIC DNA]</scope>
    <source>
        <strain evidence="1 2">ATCC 27758</strain>
    </source>
</reference>
<dbReference type="Proteomes" id="UP000003793">
    <property type="component" value="Unassembled WGS sequence"/>
</dbReference>
<accession>C0BAB4</accession>